<dbReference type="InterPro" id="IPR016181">
    <property type="entry name" value="Acyl_CoA_acyltransferase"/>
</dbReference>
<comment type="caution">
    <text evidence="1">The sequence shown here is derived from an EMBL/GenBank/DDBJ whole genome shotgun (WGS) entry which is preliminary data.</text>
</comment>
<evidence type="ECO:0000313" key="1">
    <source>
        <dbReference type="EMBL" id="CAH8246604.1"/>
    </source>
</evidence>
<gene>
    <name evidence="1" type="ORF">WJ0W_003838</name>
</gene>
<dbReference type="Proteomes" id="UP001154322">
    <property type="component" value="Unassembled WGS sequence"/>
</dbReference>
<reference evidence="1" key="1">
    <citation type="submission" date="2022-06" db="EMBL/GenBank/DDBJ databases">
        <authorList>
            <person name="Dietemann V."/>
            <person name="Ory F."/>
            <person name="Dainat B."/>
            <person name="Oberhansli S."/>
        </authorList>
    </citation>
    <scope>NUCLEOTIDE SEQUENCE</scope>
    <source>
        <strain evidence="1">Ena-SAMPLE-TAB-26-04-2022-14:26:32:270-5432</strain>
    </source>
</reference>
<evidence type="ECO:0000313" key="2">
    <source>
        <dbReference type="Proteomes" id="UP001154322"/>
    </source>
</evidence>
<evidence type="ECO:0008006" key="3">
    <source>
        <dbReference type="Google" id="ProtNLM"/>
    </source>
</evidence>
<accession>A0ABM9G4F9</accession>
<sequence>METHENLQFQSFLEEDVAGLTEIMTRAYDTDTKQFLGRDKGRPDGYDTGEFITRWAINSSAQSYKVLLDEKLIGSVIVWINENNENILGCLFVDPLVENRGAYGVHSKLWYSSYMRLRQLREASVSLVKKELSL</sequence>
<keyword evidence="2" id="KW-1185">Reference proteome</keyword>
<dbReference type="SUPFAM" id="SSF55729">
    <property type="entry name" value="Acyl-CoA N-acyltransferases (Nat)"/>
    <property type="match status" value="1"/>
</dbReference>
<name>A0ABM9G4F9_9BACL</name>
<protein>
    <recommendedName>
        <fullName evidence="3">N-acetyltransferase domain-containing protein</fullName>
    </recommendedName>
</protein>
<organism evidence="1 2">
    <name type="scientific">Paenibacillus melissococcoides</name>
    <dbReference type="NCBI Taxonomy" id="2912268"/>
    <lineage>
        <taxon>Bacteria</taxon>
        <taxon>Bacillati</taxon>
        <taxon>Bacillota</taxon>
        <taxon>Bacilli</taxon>
        <taxon>Bacillales</taxon>
        <taxon>Paenibacillaceae</taxon>
        <taxon>Paenibacillus</taxon>
    </lineage>
</organism>
<proteinExistence type="predicted"/>
<dbReference type="EMBL" id="CALYLO010000005">
    <property type="protein sequence ID" value="CAH8246604.1"/>
    <property type="molecule type" value="Genomic_DNA"/>
</dbReference>
<dbReference type="RefSeq" id="WP_213429023.1">
    <property type="nucleotide sequence ID" value="NZ_AP031286.1"/>
</dbReference>